<comment type="similarity">
    <text evidence="2">Belongs to the DtxR/MntR family.</text>
</comment>
<evidence type="ECO:0000256" key="11">
    <source>
        <dbReference type="ARBA" id="ARBA00023211"/>
    </source>
</evidence>
<reference evidence="15 16" key="1">
    <citation type="submission" date="2024-12" db="EMBL/GenBank/DDBJ databases">
        <authorList>
            <person name="Lee Y."/>
        </authorList>
    </citation>
    <scope>NUCLEOTIDE SEQUENCE [LARGE SCALE GENOMIC DNA]</scope>
    <source>
        <strain evidence="15 16">03SUJ4</strain>
    </source>
</reference>
<keyword evidence="5" id="KW-0963">Cytoplasm</keyword>
<evidence type="ECO:0000256" key="9">
    <source>
        <dbReference type="ARBA" id="ARBA00023159"/>
    </source>
</evidence>
<organism evidence="15 16">
    <name type="scientific">Terriglobus aquaticus</name>
    <dbReference type="NCBI Taxonomy" id="940139"/>
    <lineage>
        <taxon>Bacteria</taxon>
        <taxon>Pseudomonadati</taxon>
        <taxon>Acidobacteriota</taxon>
        <taxon>Terriglobia</taxon>
        <taxon>Terriglobales</taxon>
        <taxon>Acidobacteriaceae</taxon>
        <taxon>Terriglobus</taxon>
    </lineage>
</organism>
<dbReference type="RefSeq" id="WP_263413888.1">
    <property type="nucleotide sequence ID" value="NZ_BAABBH010000001.1"/>
</dbReference>
<evidence type="ECO:0000259" key="14">
    <source>
        <dbReference type="PROSITE" id="PS50944"/>
    </source>
</evidence>
<dbReference type="PANTHER" id="PTHR33238">
    <property type="entry name" value="IRON (METAL) DEPENDENT REPRESSOR, DTXR FAMILY"/>
    <property type="match status" value="1"/>
</dbReference>
<keyword evidence="9" id="KW-0010">Activator</keyword>
<dbReference type="PROSITE" id="PS50944">
    <property type="entry name" value="HTH_DTXR"/>
    <property type="match status" value="1"/>
</dbReference>
<accession>A0ABW9KGD0</accession>
<dbReference type="Proteomes" id="UP001634747">
    <property type="component" value="Unassembled WGS sequence"/>
</dbReference>
<evidence type="ECO:0000256" key="8">
    <source>
        <dbReference type="ARBA" id="ARBA00023125"/>
    </source>
</evidence>
<evidence type="ECO:0000256" key="4">
    <source>
        <dbReference type="ARBA" id="ARBA00022386"/>
    </source>
</evidence>
<dbReference type="InterPro" id="IPR036390">
    <property type="entry name" value="WH_DNA-bd_sf"/>
</dbReference>
<sequence>MRQEAQGRKSSESVDDYLKAIYTLAGDSDRRVGSSALAQRLSVAPASITNMLQRLAAEAEPLIEYQSRRGVRLSVAGRRRALEIVRHHRLVETFLFHVLHYPVEELHDEAERLEHFISERFEERVAAVLGDPTVDPHGHCIPAKDGTMPARHGNGCNCS</sequence>
<evidence type="ECO:0000313" key="16">
    <source>
        <dbReference type="Proteomes" id="UP001634747"/>
    </source>
</evidence>
<dbReference type="PANTHER" id="PTHR33238:SF11">
    <property type="entry name" value="TRANSCRIPTIONAL REGULATOR MNTR"/>
    <property type="match status" value="1"/>
</dbReference>
<dbReference type="Pfam" id="PF02742">
    <property type="entry name" value="Fe_dep_repr_C"/>
    <property type="match status" value="1"/>
</dbReference>
<gene>
    <name evidence="15" type="ORF">ACK2TP_02105</name>
</gene>
<dbReference type="InterPro" id="IPR050536">
    <property type="entry name" value="DtxR_MntR_Metal-Reg"/>
</dbReference>
<evidence type="ECO:0000256" key="13">
    <source>
        <dbReference type="ARBA" id="ARBA00032593"/>
    </source>
</evidence>
<comment type="caution">
    <text evidence="15">The sequence shown here is derived from an EMBL/GenBank/DDBJ whole genome shotgun (WGS) entry which is preliminary data.</text>
</comment>
<evidence type="ECO:0000256" key="1">
    <source>
        <dbReference type="ARBA" id="ARBA00004496"/>
    </source>
</evidence>
<dbReference type="SUPFAM" id="SSF46785">
    <property type="entry name" value="Winged helix' DNA-binding domain"/>
    <property type="match status" value="1"/>
</dbReference>
<name>A0ABW9KGD0_9BACT</name>
<evidence type="ECO:0000256" key="3">
    <source>
        <dbReference type="ARBA" id="ARBA00011738"/>
    </source>
</evidence>
<dbReference type="EMBL" id="JBJYXY010000001">
    <property type="protein sequence ID" value="MFN2974548.1"/>
    <property type="molecule type" value="Genomic_DNA"/>
</dbReference>
<evidence type="ECO:0000256" key="5">
    <source>
        <dbReference type="ARBA" id="ARBA00022490"/>
    </source>
</evidence>
<comment type="subunit">
    <text evidence="3">Homodimer.</text>
</comment>
<evidence type="ECO:0000256" key="12">
    <source>
        <dbReference type="ARBA" id="ARBA00025185"/>
    </source>
</evidence>
<evidence type="ECO:0000256" key="6">
    <source>
        <dbReference type="ARBA" id="ARBA00022491"/>
    </source>
</evidence>
<dbReference type="InterPro" id="IPR022687">
    <property type="entry name" value="HTH_DTXR"/>
</dbReference>
<evidence type="ECO:0000256" key="2">
    <source>
        <dbReference type="ARBA" id="ARBA00007871"/>
    </source>
</evidence>
<dbReference type="InterPro" id="IPR022689">
    <property type="entry name" value="Iron_dep_repressor"/>
</dbReference>
<keyword evidence="7" id="KW-0805">Transcription regulation</keyword>
<evidence type="ECO:0000256" key="10">
    <source>
        <dbReference type="ARBA" id="ARBA00023163"/>
    </source>
</evidence>
<protein>
    <recommendedName>
        <fullName evidence="4">Transcriptional regulator MntR</fullName>
    </recommendedName>
    <alternativeName>
        <fullName evidence="13">Manganese transport regulator</fullName>
    </alternativeName>
</protein>
<dbReference type="InterPro" id="IPR036388">
    <property type="entry name" value="WH-like_DNA-bd_sf"/>
</dbReference>
<dbReference type="InterPro" id="IPR001367">
    <property type="entry name" value="Fe_dep_repressor"/>
</dbReference>
<keyword evidence="11" id="KW-0464">Manganese</keyword>
<dbReference type="InterPro" id="IPR036421">
    <property type="entry name" value="Fe_dep_repressor_sf"/>
</dbReference>
<keyword evidence="10" id="KW-0804">Transcription</keyword>
<evidence type="ECO:0000256" key="7">
    <source>
        <dbReference type="ARBA" id="ARBA00023015"/>
    </source>
</evidence>
<proteinExistence type="inferred from homology"/>
<dbReference type="Pfam" id="PF01325">
    <property type="entry name" value="Fe_dep_repress"/>
    <property type="match status" value="1"/>
</dbReference>
<keyword evidence="8" id="KW-0238">DNA-binding</keyword>
<dbReference type="SMART" id="SM00529">
    <property type="entry name" value="HTH_DTXR"/>
    <property type="match status" value="1"/>
</dbReference>
<feature type="domain" description="HTH dtxR-type" evidence="14">
    <location>
        <begin position="11"/>
        <end position="74"/>
    </location>
</feature>
<dbReference type="SUPFAM" id="SSF47979">
    <property type="entry name" value="Iron-dependent repressor protein, dimerization domain"/>
    <property type="match status" value="1"/>
</dbReference>
<evidence type="ECO:0000313" key="15">
    <source>
        <dbReference type="EMBL" id="MFN2974548.1"/>
    </source>
</evidence>
<comment type="subcellular location">
    <subcellularLocation>
        <location evidence="1">Cytoplasm</location>
    </subcellularLocation>
</comment>
<comment type="function">
    <text evidence="12">In the presence of manganese, represses expression of mntH and mntS. Up-regulates expression of mntP.</text>
</comment>
<keyword evidence="16" id="KW-1185">Reference proteome</keyword>
<keyword evidence="6" id="KW-0678">Repressor</keyword>
<dbReference type="Gene3D" id="1.10.10.10">
    <property type="entry name" value="Winged helix-like DNA-binding domain superfamily/Winged helix DNA-binding domain"/>
    <property type="match status" value="1"/>
</dbReference>